<dbReference type="InterPro" id="IPR017853">
    <property type="entry name" value="GH"/>
</dbReference>
<feature type="region of interest" description="Disordered" evidence="5">
    <location>
        <begin position="898"/>
        <end position="923"/>
    </location>
</feature>
<dbReference type="PRINTS" id="PR00847">
    <property type="entry name" value="HYALURONDASE"/>
</dbReference>
<keyword evidence="2" id="KW-1015">Disulfide bond</keyword>
<dbReference type="GO" id="GO:0006952">
    <property type="term" value="P:defense response"/>
    <property type="evidence" value="ECO:0007669"/>
    <property type="project" value="InterPro"/>
</dbReference>
<accession>A0A8J2QWP2</accession>
<dbReference type="PANTHER" id="PTHR11769:SF35">
    <property type="entry name" value="HYALURONIDASE"/>
    <property type="match status" value="1"/>
</dbReference>
<evidence type="ECO:0000256" key="6">
    <source>
        <dbReference type="SAM" id="SignalP"/>
    </source>
</evidence>
<comment type="similarity">
    <text evidence="1 4">Belongs to the glycosyl hydrolase 56 family.</text>
</comment>
<dbReference type="EC" id="3.2.1.35" evidence="4"/>
<feature type="chain" id="PRO_5035173806" description="Hyaluronidase" evidence="6">
    <location>
        <begin position="19"/>
        <end position="978"/>
    </location>
</feature>
<evidence type="ECO:0000256" key="4">
    <source>
        <dbReference type="RuleBase" id="RU610713"/>
    </source>
</evidence>
<evidence type="ECO:0000313" key="8">
    <source>
        <dbReference type="Proteomes" id="UP000789524"/>
    </source>
</evidence>
<dbReference type="InterPro" id="IPR018155">
    <property type="entry name" value="Hyaluronidase"/>
</dbReference>
<dbReference type="InterPro" id="IPR013785">
    <property type="entry name" value="Aldolase_TIM"/>
</dbReference>
<evidence type="ECO:0000256" key="1">
    <source>
        <dbReference type="ARBA" id="ARBA00008871"/>
    </source>
</evidence>
<comment type="catalytic activity">
    <reaction evidence="4">
        <text>Random hydrolysis of (1-&gt;4)-linkages between N-acetyl-beta-D-glucosamine and D-glucuronate residues in hyaluronate.</text>
        <dbReference type="EC" id="3.2.1.35"/>
    </reaction>
</comment>
<organism evidence="7 8">
    <name type="scientific">Danaus chrysippus</name>
    <name type="common">African queen</name>
    <dbReference type="NCBI Taxonomy" id="151541"/>
    <lineage>
        <taxon>Eukaryota</taxon>
        <taxon>Metazoa</taxon>
        <taxon>Ecdysozoa</taxon>
        <taxon>Arthropoda</taxon>
        <taxon>Hexapoda</taxon>
        <taxon>Insecta</taxon>
        <taxon>Pterygota</taxon>
        <taxon>Neoptera</taxon>
        <taxon>Endopterygota</taxon>
        <taxon>Lepidoptera</taxon>
        <taxon>Glossata</taxon>
        <taxon>Ditrysia</taxon>
        <taxon>Papilionoidea</taxon>
        <taxon>Nymphalidae</taxon>
        <taxon>Danainae</taxon>
        <taxon>Danaini</taxon>
        <taxon>Danaina</taxon>
        <taxon>Danaus</taxon>
        <taxon>Anosia</taxon>
    </lineage>
</organism>
<proteinExistence type="inferred from homology"/>
<evidence type="ECO:0000256" key="5">
    <source>
        <dbReference type="SAM" id="MobiDB-lite"/>
    </source>
</evidence>
<reference evidence="7" key="1">
    <citation type="submission" date="2021-09" db="EMBL/GenBank/DDBJ databases">
        <authorList>
            <person name="Martin H S."/>
        </authorList>
    </citation>
    <scope>NUCLEOTIDE SEQUENCE</scope>
</reference>
<evidence type="ECO:0000256" key="3">
    <source>
        <dbReference type="ARBA" id="ARBA00023180"/>
    </source>
</evidence>
<dbReference type="OrthoDB" id="6537931at2759"/>
<dbReference type="GO" id="GO:0030214">
    <property type="term" value="P:hyaluronan catabolic process"/>
    <property type="evidence" value="ECO:0007669"/>
    <property type="project" value="TreeGrafter"/>
</dbReference>
<gene>
    <name evidence="7" type="ORF">DCHRY22_LOCUS8440</name>
</gene>
<sequence>MSWLLILATLMWKCATLSDSYFIIEAPELNVKEFKKDFRVYWNVPTFQCASKRISFENLYEKFGIIQNKGDRFNGDKITILYELGYFPSIFKNKTSGEYGFINKGLPQEGDLQEHLVAFKEQLLEKIPDPSFDGIGVIDFEMWRPVFDQNFGTLDVYRKISIEIEKERHSWWLNMWIKKEAAFRFETAARQFMESTLVLAKQMRPNALWGYYGYPHCFNMRDMDMKEDCVKSIPGANDNIYWLWAESTALFPSIYSSKKLTNSQLPFHIKGRIKESARVRLEDTPILPYFWFRYRDGDFMKQEDLSVALSTLYQSKASGLIIWGSSNDVNTVDKCKKLYNYVETVLGPNIAKYTQRSKKNSNAVNNENKNLFKLKSQGNRKILESDDSSTNYDVTFTDEPTQSSYYTEIDFTEYSKVNYDFTQEQSLTTLRNEEVSTPEISSESSTNMVSTNYISTEEDSYSDDNFPNENEDIDDYLIIIDNSTTTDTSKQYTTNPNIDDDYLIIVRNNYVEGLTKYSNLLEQRLTTKSPINETVKSLPESVTEAYEDTEYDYYNENTIETPETNDKLSDQDNKSSDYLIVVDNNYNEKDTFQPIESKRVTNTEEDYLIIVNNLNNILTSNKNSTNYDANNKTKSDSISQFIPNIKEHSTTEESLDDYEDEEEFKPNEFYGRNEVFNSDSEESNYLIVIDYNFTDVNTLTPPDNTGSTDIEDDYLIIPKYEKQKQDFSINNDKSNVNYVPDTMNFSTSQFVESNDVTLSTENDTFSSEIFSPRIELNTPVTATSMDYTIGTNFTIVLDDSIGTEATSVGFNTSEIMDNLTANVWLNKTPATESSVYSESSSHFIETTNNPDDFSISHINMDTMENVQYLGNASDNNDAGEVTKATYVIEYKELKNSPSTESGYNGKLITSSEKDSIPTEGRLSQNDFTDVNLVTDLTRNSEINEETTEQKEEIHTEIYNVSTEETENVDQIIKYIYNK</sequence>
<keyword evidence="4" id="KW-0326">Glycosidase</keyword>
<dbReference type="Pfam" id="PF01630">
    <property type="entry name" value="Glyco_hydro_56"/>
    <property type="match status" value="1"/>
</dbReference>
<dbReference type="AlphaFoldDB" id="A0A8J2QWP2"/>
<dbReference type="SUPFAM" id="SSF51445">
    <property type="entry name" value="(Trans)glycosidases"/>
    <property type="match status" value="1"/>
</dbReference>
<dbReference type="Proteomes" id="UP000789524">
    <property type="component" value="Unassembled WGS sequence"/>
</dbReference>
<dbReference type="EMBL" id="CAKASE010000061">
    <property type="protein sequence ID" value="CAG9568574.1"/>
    <property type="molecule type" value="Genomic_DNA"/>
</dbReference>
<feature type="compositionally biased region" description="Polar residues" evidence="5">
    <location>
        <begin position="898"/>
        <end position="910"/>
    </location>
</feature>
<protein>
    <recommendedName>
        <fullName evidence="4">Hyaluronidase</fullName>
        <ecNumber evidence="4">3.2.1.35</ecNumber>
    </recommendedName>
</protein>
<dbReference type="InterPro" id="IPR001329">
    <property type="entry name" value="Venom_Hyaluronidase"/>
</dbReference>
<dbReference type="PRINTS" id="PR00846">
    <property type="entry name" value="GLHYDRLASE56"/>
</dbReference>
<keyword evidence="3" id="KW-0325">Glycoprotein</keyword>
<dbReference type="Gene3D" id="3.20.20.70">
    <property type="entry name" value="Aldolase class I"/>
    <property type="match status" value="1"/>
</dbReference>
<keyword evidence="8" id="KW-1185">Reference proteome</keyword>
<evidence type="ECO:0000256" key="2">
    <source>
        <dbReference type="ARBA" id="ARBA00023157"/>
    </source>
</evidence>
<keyword evidence="6" id="KW-0732">Signal</keyword>
<dbReference type="GO" id="GO:0004415">
    <property type="term" value="F:hyalurononglucosaminidase activity"/>
    <property type="evidence" value="ECO:0007669"/>
    <property type="project" value="UniProtKB-UniRule"/>
</dbReference>
<comment type="caution">
    <text evidence="7">The sequence shown here is derived from an EMBL/GenBank/DDBJ whole genome shotgun (WGS) entry which is preliminary data.</text>
</comment>
<evidence type="ECO:0000313" key="7">
    <source>
        <dbReference type="EMBL" id="CAG9568574.1"/>
    </source>
</evidence>
<name>A0A8J2QWP2_9NEOP</name>
<keyword evidence="4" id="KW-0378">Hydrolase</keyword>
<dbReference type="PANTHER" id="PTHR11769">
    <property type="entry name" value="HYALURONIDASE"/>
    <property type="match status" value="1"/>
</dbReference>
<feature type="signal peptide" evidence="6">
    <location>
        <begin position="1"/>
        <end position="18"/>
    </location>
</feature>
<dbReference type="GO" id="GO:0005975">
    <property type="term" value="P:carbohydrate metabolic process"/>
    <property type="evidence" value="ECO:0007669"/>
    <property type="project" value="InterPro"/>
</dbReference>